<keyword evidence="2" id="KW-1185">Reference proteome</keyword>
<organism evidence="1 2">
    <name type="scientific">Actinokineospora soli</name>
    <dbReference type="NCBI Taxonomy" id="1048753"/>
    <lineage>
        <taxon>Bacteria</taxon>
        <taxon>Bacillati</taxon>
        <taxon>Actinomycetota</taxon>
        <taxon>Actinomycetes</taxon>
        <taxon>Pseudonocardiales</taxon>
        <taxon>Pseudonocardiaceae</taxon>
        <taxon>Actinokineospora</taxon>
    </lineage>
</organism>
<dbReference type="Proteomes" id="UP001596512">
    <property type="component" value="Unassembled WGS sequence"/>
</dbReference>
<reference evidence="2" key="1">
    <citation type="journal article" date="2019" name="Int. J. Syst. Evol. Microbiol.">
        <title>The Global Catalogue of Microorganisms (GCM) 10K type strain sequencing project: providing services to taxonomists for standard genome sequencing and annotation.</title>
        <authorList>
            <consortium name="The Broad Institute Genomics Platform"/>
            <consortium name="The Broad Institute Genome Sequencing Center for Infectious Disease"/>
            <person name="Wu L."/>
            <person name="Ma J."/>
        </authorList>
    </citation>
    <scope>NUCLEOTIDE SEQUENCE [LARGE SCALE GENOMIC DNA]</scope>
    <source>
        <strain evidence="2">JCM 17695</strain>
    </source>
</reference>
<evidence type="ECO:0000313" key="2">
    <source>
        <dbReference type="Proteomes" id="UP001596512"/>
    </source>
</evidence>
<gene>
    <name evidence="1" type="ORF">ACFQV2_04825</name>
</gene>
<proteinExistence type="predicted"/>
<name>A0ABW2TH87_9PSEU</name>
<sequence length="49" mass="5294">MPRFSKYAVSSLVATGITQVVLWALYAQASVPAARRARSASPRARSRTS</sequence>
<evidence type="ECO:0000313" key="1">
    <source>
        <dbReference type="EMBL" id="MFC7613050.1"/>
    </source>
</evidence>
<comment type="caution">
    <text evidence="1">The sequence shown here is derived from an EMBL/GenBank/DDBJ whole genome shotgun (WGS) entry which is preliminary data.</text>
</comment>
<accession>A0ABW2TH87</accession>
<protein>
    <submittedName>
        <fullName evidence="1">Uncharacterized protein</fullName>
    </submittedName>
</protein>
<dbReference type="EMBL" id="JBHTEY010000004">
    <property type="protein sequence ID" value="MFC7613050.1"/>
    <property type="molecule type" value="Genomic_DNA"/>
</dbReference>